<comment type="caution">
    <text evidence="2">The sequence shown here is derived from an EMBL/GenBank/DDBJ whole genome shotgun (WGS) entry which is preliminary data.</text>
</comment>
<evidence type="ECO:0000313" key="2">
    <source>
        <dbReference type="EMBL" id="RAO95035.1"/>
    </source>
</evidence>
<feature type="region of interest" description="Disordered" evidence="1">
    <location>
        <begin position="61"/>
        <end position="85"/>
    </location>
</feature>
<name>A0A328PMU1_9MOLU</name>
<reference evidence="3" key="1">
    <citation type="submission" date="2018-06" db="EMBL/GenBank/DDBJ databases">
        <authorList>
            <person name="Martinez Ocampo F."/>
            <person name="Quiroz Castaneda R.E."/>
            <person name="Rojas Lopez X."/>
        </authorList>
    </citation>
    <scope>NUCLEOTIDE SEQUENCE [LARGE SCALE GENOMIC DNA]</scope>
    <source>
        <strain evidence="3">INIFAP02</strain>
    </source>
</reference>
<keyword evidence="3" id="KW-1185">Reference proteome</keyword>
<gene>
    <name evidence="2" type="ORF">DNK47_01995</name>
</gene>
<organism evidence="2 3">
    <name type="scientific">Mycoplasma wenyonii</name>
    <dbReference type="NCBI Taxonomy" id="65123"/>
    <lineage>
        <taxon>Bacteria</taxon>
        <taxon>Bacillati</taxon>
        <taxon>Mycoplasmatota</taxon>
        <taxon>Mollicutes</taxon>
        <taxon>Mycoplasmataceae</taxon>
        <taxon>Mycoplasma</taxon>
    </lineage>
</organism>
<dbReference type="RefSeq" id="WP_112665471.1">
    <property type="nucleotide sequence ID" value="NZ_QKVO01000006.1"/>
</dbReference>
<dbReference type="Proteomes" id="UP000249762">
    <property type="component" value="Unassembled WGS sequence"/>
</dbReference>
<evidence type="ECO:0000256" key="1">
    <source>
        <dbReference type="SAM" id="MobiDB-lite"/>
    </source>
</evidence>
<dbReference type="OrthoDB" id="399265at2"/>
<accession>A0A328PMU1</accession>
<feature type="compositionally biased region" description="Acidic residues" evidence="1">
    <location>
        <begin position="63"/>
        <end position="74"/>
    </location>
</feature>
<sequence length="147" mass="16844">MLKQILSSFLIGGSVVMGPYALATQIPTSQVKKAKGEGVGFGERCLFDEEICALMKETKFEEDKETENSDDTIENGESNSQNLDTRIKKRVNKEWKNFLKKQDNDYCGFGFLEPHPSQRSQKQKDINVNNLEKCWKFLTEDKGKKKK</sequence>
<dbReference type="AlphaFoldDB" id="A0A328PMU1"/>
<dbReference type="EMBL" id="QKVO01000006">
    <property type="protein sequence ID" value="RAO95035.1"/>
    <property type="molecule type" value="Genomic_DNA"/>
</dbReference>
<evidence type="ECO:0000313" key="3">
    <source>
        <dbReference type="Proteomes" id="UP000249762"/>
    </source>
</evidence>
<protein>
    <submittedName>
        <fullName evidence="2">Uncharacterized protein</fullName>
    </submittedName>
</protein>
<feature type="compositionally biased region" description="Polar residues" evidence="1">
    <location>
        <begin position="75"/>
        <end position="84"/>
    </location>
</feature>
<proteinExistence type="predicted"/>